<feature type="compositionally biased region" description="Acidic residues" evidence="1">
    <location>
        <begin position="1"/>
        <end position="10"/>
    </location>
</feature>
<proteinExistence type="predicted"/>
<name>A0A6A4S424_SCOMX</name>
<feature type="compositionally biased region" description="Polar residues" evidence="1">
    <location>
        <begin position="18"/>
        <end position="28"/>
    </location>
</feature>
<gene>
    <name evidence="2" type="ORF">F2P81_021117</name>
</gene>
<evidence type="ECO:0000256" key="1">
    <source>
        <dbReference type="SAM" id="MobiDB-lite"/>
    </source>
</evidence>
<dbReference type="EMBL" id="VEVO01000019">
    <property type="protein sequence ID" value="KAF0026380.1"/>
    <property type="molecule type" value="Genomic_DNA"/>
</dbReference>
<organism evidence="2 3">
    <name type="scientific">Scophthalmus maximus</name>
    <name type="common">Turbot</name>
    <name type="synonym">Psetta maxima</name>
    <dbReference type="NCBI Taxonomy" id="52904"/>
    <lineage>
        <taxon>Eukaryota</taxon>
        <taxon>Metazoa</taxon>
        <taxon>Chordata</taxon>
        <taxon>Craniata</taxon>
        <taxon>Vertebrata</taxon>
        <taxon>Euteleostomi</taxon>
        <taxon>Actinopterygii</taxon>
        <taxon>Neopterygii</taxon>
        <taxon>Teleostei</taxon>
        <taxon>Neoteleostei</taxon>
        <taxon>Acanthomorphata</taxon>
        <taxon>Carangaria</taxon>
        <taxon>Pleuronectiformes</taxon>
        <taxon>Pleuronectoidei</taxon>
        <taxon>Scophthalmidae</taxon>
        <taxon>Scophthalmus</taxon>
    </lineage>
</organism>
<comment type="caution">
    <text evidence="2">The sequence shown here is derived from an EMBL/GenBank/DDBJ whole genome shotgun (WGS) entry which is preliminary data.</text>
</comment>
<accession>A0A6A4S424</accession>
<sequence length="80" mass="8841">MQQYIEDAEDTGDRNKKTAGSSAFNSIGLNEETEIVRYKKSSTLPCPIRRGQFFTTESSEPTDASFQKTVTGSRESEPAS</sequence>
<feature type="region of interest" description="Disordered" evidence="1">
    <location>
        <begin position="1"/>
        <end position="28"/>
    </location>
</feature>
<feature type="region of interest" description="Disordered" evidence="1">
    <location>
        <begin position="51"/>
        <end position="80"/>
    </location>
</feature>
<evidence type="ECO:0000313" key="3">
    <source>
        <dbReference type="Proteomes" id="UP000438429"/>
    </source>
</evidence>
<reference evidence="2 3" key="1">
    <citation type="submission" date="2019-06" db="EMBL/GenBank/DDBJ databases">
        <title>Draft genomes of female and male turbot (Scophthalmus maximus).</title>
        <authorList>
            <person name="Xu H."/>
            <person name="Xu X.-W."/>
            <person name="Shao C."/>
            <person name="Chen S."/>
        </authorList>
    </citation>
    <scope>NUCLEOTIDE SEQUENCE [LARGE SCALE GENOMIC DNA]</scope>
    <source>
        <strain evidence="2">Ysfricsl-2016a</strain>
        <tissue evidence="2">Blood</tissue>
    </source>
</reference>
<dbReference type="AlphaFoldDB" id="A0A6A4S424"/>
<feature type="compositionally biased region" description="Polar residues" evidence="1">
    <location>
        <begin position="53"/>
        <end position="73"/>
    </location>
</feature>
<evidence type="ECO:0000313" key="2">
    <source>
        <dbReference type="EMBL" id="KAF0026380.1"/>
    </source>
</evidence>
<protein>
    <submittedName>
        <fullName evidence="2">Uncharacterized protein</fullName>
    </submittedName>
</protein>
<dbReference type="Proteomes" id="UP000438429">
    <property type="component" value="Unassembled WGS sequence"/>
</dbReference>